<dbReference type="EMBL" id="CAAALY010058169">
    <property type="protein sequence ID" value="VEL22743.1"/>
    <property type="molecule type" value="Genomic_DNA"/>
</dbReference>
<evidence type="ECO:0000313" key="3">
    <source>
        <dbReference type="Proteomes" id="UP000784294"/>
    </source>
</evidence>
<keyword evidence="1" id="KW-0812">Transmembrane</keyword>
<feature type="transmembrane region" description="Helical" evidence="1">
    <location>
        <begin position="69"/>
        <end position="91"/>
    </location>
</feature>
<keyword evidence="1" id="KW-1133">Transmembrane helix</keyword>
<sequence length="232" mass="25692">MAPVGHEGHEQLNISGKLCHGYLAGVLRLMINPLFAFFAWSNFFTSLGFNAPFLYAVDRAQLAGVEPKRASYLISAIGVGNMIGRLIFGAVSSRVSAKSRVHIYNASLVVCGLVTALSCFATVYSGMVAFSAAFGILSGLFIIFLYDLHTFYFVWSRGSKTSVNWLYEKFKDFFQHITHPPSVSGEANLHISTFLCKEKYKVMNNVNLLDDSLKLNFSSYIFTLYIGSICKA</sequence>
<dbReference type="Gene3D" id="1.20.1250.20">
    <property type="entry name" value="MFS general substrate transporter like domains"/>
    <property type="match status" value="1"/>
</dbReference>
<evidence type="ECO:0000313" key="2">
    <source>
        <dbReference type="EMBL" id="VEL22743.1"/>
    </source>
</evidence>
<feature type="transmembrane region" description="Helical" evidence="1">
    <location>
        <begin position="34"/>
        <end position="57"/>
    </location>
</feature>
<dbReference type="SUPFAM" id="SSF103473">
    <property type="entry name" value="MFS general substrate transporter"/>
    <property type="match status" value="1"/>
</dbReference>
<comment type="caution">
    <text evidence="2">The sequence shown here is derived from an EMBL/GenBank/DDBJ whole genome shotgun (WGS) entry which is preliminary data.</text>
</comment>
<feature type="transmembrane region" description="Helical" evidence="1">
    <location>
        <begin position="103"/>
        <end position="124"/>
    </location>
</feature>
<evidence type="ECO:0000256" key="1">
    <source>
        <dbReference type="SAM" id="Phobius"/>
    </source>
</evidence>
<gene>
    <name evidence="2" type="ORF">PXEA_LOCUS16183</name>
</gene>
<keyword evidence="3" id="KW-1185">Reference proteome</keyword>
<reference evidence="2" key="1">
    <citation type="submission" date="2018-11" db="EMBL/GenBank/DDBJ databases">
        <authorList>
            <consortium name="Pathogen Informatics"/>
        </authorList>
    </citation>
    <scope>NUCLEOTIDE SEQUENCE</scope>
</reference>
<protein>
    <recommendedName>
        <fullName evidence="4">Major facilitator superfamily (MFS) profile domain-containing protein</fullName>
    </recommendedName>
</protein>
<keyword evidence="1" id="KW-0472">Membrane</keyword>
<evidence type="ECO:0008006" key="4">
    <source>
        <dbReference type="Google" id="ProtNLM"/>
    </source>
</evidence>
<dbReference type="OrthoDB" id="6499973at2759"/>
<dbReference type="PANTHER" id="PTHR11360:SF284">
    <property type="entry name" value="EG:103B4.3 PROTEIN-RELATED"/>
    <property type="match status" value="1"/>
</dbReference>
<dbReference type="Proteomes" id="UP000784294">
    <property type="component" value="Unassembled WGS sequence"/>
</dbReference>
<dbReference type="AlphaFoldDB" id="A0A448WXI4"/>
<dbReference type="PANTHER" id="PTHR11360">
    <property type="entry name" value="MONOCARBOXYLATE TRANSPORTER"/>
    <property type="match status" value="1"/>
</dbReference>
<organism evidence="2 3">
    <name type="scientific">Protopolystoma xenopodis</name>
    <dbReference type="NCBI Taxonomy" id="117903"/>
    <lineage>
        <taxon>Eukaryota</taxon>
        <taxon>Metazoa</taxon>
        <taxon>Spiralia</taxon>
        <taxon>Lophotrochozoa</taxon>
        <taxon>Platyhelminthes</taxon>
        <taxon>Monogenea</taxon>
        <taxon>Polyopisthocotylea</taxon>
        <taxon>Polystomatidea</taxon>
        <taxon>Polystomatidae</taxon>
        <taxon>Protopolystoma</taxon>
    </lineage>
</organism>
<feature type="transmembrane region" description="Helical" evidence="1">
    <location>
        <begin position="130"/>
        <end position="155"/>
    </location>
</feature>
<dbReference type="GO" id="GO:0008028">
    <property type="term" value="F:monocarboxylic acid transmembrane transporter activity"/>
    <property type="evidence" value="ECO:0007669"/>
    <property type="project" value="TreeGrafter"/>
</dbReference>
<name>A0A448WXI4_9PLAT</name>
<accession>A0A448WXI4</accession>
<dbReference type="InterPro" id="IPR036259">
    <property type="entry name" value="MFS_trans_sf"/>
</dbReference>
<dbReference type="InterPro" id="IPR050327">
    <property type="entry name" value="Proton-linked_MCT"/>
</dbReference>
<proteinExistence type="predicted"/>